<comment type="caution">
    <text evidence="8">Lacks conserved residue(s) required for the propagation of feature annotation.</text>
</comment>
<reference evidence="13" key="1">
    <citation type="submission" date="2016-03" db="EMBL/GenBank/DDBJ databases">
        <authorList>
            <person name="Devillers Hugo."/>
        </authorList>
    </citation>
    <scope>NUCLEOTIDE SEQUENCE [LARGE SCALE GENOMIC DNA]</scope>
</reference>
<dbReference type="Pfam" id="PF16575">
    <property type="entry name" value="CLP1_P"/>
    <property type="match status" value="1"/>
</dbReference>
<feature type="domain" description="Clp1 C-terminal" evidence="9">
    <location>
        <begin position="356"/>
        <end position="465"/>
    </location>
</feature>
<dbReference type="PANTHER" id="PTHR12755:SF6">
    <property type="entry name" value="POLYRIBONUCLEOTIDE 5'-HYDROXYL-KINASE CLP1"/>
    <property type="match status" value="1"/>
</dbReference>
<dbReference type="InterPro" id="IPR038239">
    <property type="entry name" value="Clp1_N_sf"/>
</dbReference>
<evidence type="ECO:0000259" key="11">
    <source>
        <dbReference type="Pfam" id="PF16575"/>
    </source>
</evidence>
<dbReference type="InterPro" id="IPR028606">
    <property type="entry name" value="Clp1"/>
</dbReference>
<feature type="domain" description="Clp1 P-loop" evidence="11">
    <location>
        <begin position="143"/>
        <end position="350"/>
    </location>
</feature>
<keyword evidence="4 8" id="KW-0507">mRNA processing</keyword>
<dbReference type="AlphaFoldDB" id="A0A1G4KDB2"/>
<dbReference type="GO" id="GO:0051731">
    <property type="term" value="F:polynucleotide 5'-hydroxyl-kinase activity"/>
    <property type="evidence" value="ECO:0007669"/>
    <property type="project" value="InterPro"/>
</dbReference>
<dbReference type="GO" id="GO:0006388">
    <property type="term" value="P:tRNA splicing, via endonucleolytic cleavage and ligation"/>
    <property type="evidence" value="ECO:0007669"/>
    <property type="project" value="TreeGrafter"/>
</dbReference>
<dbReference type="InterPro" id="IPR027417">
    <property type="entry name" value="P-loop_NTPase"/>
</dbReference>
<keyword evidence="6 8" id="KW-0067">ATP-binding</keyword>
<dbReference type="Gene3D" id="3.40.50.300">
    <property type="entry name" value="P-loop containing nucleotide triphosphate hydrolases"/>
    <property type="match status" value="1"/>
</dbReference>
<evidence type="ECO:0000256" key="6">
    <source>
        <dbReference type="ARBA" id="ARBA00022840"/>
    </source>
</evidence>
<comment type="subcellular location">
    <subcellularLocation>
        <location evidence="1 8">Nucleus</location>
    </subcellularLocation>
</comment>
<dbReference type="InterPro" id="IPR010655">
    <property type="entry name" value="Clp1_C"/>
</dbReference>
<dbReference type="InterPro" id="IPR038238">
    <property type="entry name" value="Clp1_C_sf"/>
</dbReference>
<dbReference type="InterPro" id="IPR032319">
    <property type="entry name" value="CLP1_P"/>
</dbReference>
<feature type="binding site" evidence="8">
    <location>
        <begin position="146"/>
        <end position="151"/>
    </location>
    <ligand>
        <name>ATP</name>
        <dbReference type="ChEBI" id="CHEBI:30616"/>
    </ligand>
</feature>
<comment type="subunit">
    <text evidence="8">Component of a pre-mRNA cleavage factor complex. Interacts directly with PCF11.</text>
</comment>
<evidence type="ECO:0000256" key="3">
    <source>
        <dbReference type="ARBA" id="ARBA00019824"/>
    </source>
</evidence>
<feature type="domain" description="Clp1 N-terminal" evidence="10">
    <location>
        <begin position="28"/>
        <end position="122"/>
    </location>
</feature>
<evidence type="ECO:0000313" key="13">
    <source>
        <dbReference type="Proteomes" id="UP000191144"/>
    </source>
</evidence>
<dbReference type="InterPro" id="IPR032324">
    <property type="entry name" value="Clp1_N"/>
</dbReference>
<dbReference type="Pfam" id="PF06807">
    <property type="entry name" value="Clp1"/>
    <property type="match status" value="1"/>
</dbReference>
<protein>
    <recommendedName>
        <fullName evidence="3">Polynucleotide 5'-hydroxyl-kinase GRC3</fullName>
    </recommendedName>
    <alternativeName>
        <fullName evidence="2">Polynucleotide 5'-hydroxyl-kinase grc3</fullName>
    </alternativeName>
</protein>
<accession>A0A1G4KDB2</accession>
<feature type="binding site" evidence="8">
    <location>
        <position position="33"/>
    </location>
    <ligand>
        <name>ATP</name>
        <dbReference type="ChEBI" id="CHEBI:30616"/>
    </ligand>
</feature>
<evidence type="ECO:0000256" key="4">
    <source>
        <dbReference type="ARBA" id="ARBA00022664"/>
    </source>
</evidence>
<evidence type="ECO:0000313" key="12">
    <source>
        <dbReference type="EMBL" id="SCV02511.1"/>
    </source>
</evidence>
<dbReference type="Pfam" id="PF16573">
    <property type="entry name" value="CLP1_N"/>
    <property type="match status" value="1"/>
</dbReference>
<comment type="function">
    <text evidence="8">Required for endonucleolytic cleavage during polyadenylation-dependent pre-mRNA 3'-end formation.</text>
</comment>
<keyword evidence="5 8" id="KW-0547">Nucleotide-binding</keyword>
<dbReference type="Proteomes" id="UP000191144">
    <property type="component" value="Chromosome H"/>
</dbReference>
<dbReference type="EMBL" id="LT598480">
    <property type="protein sequence ID" value="SCV02511.1"/>
    <property type="molecule type" value="Genomic_DNA"/>
</dbReference>
<name>A0A1G4KDB2_9SACH</name>
<evidence type="ECO:0000256" key="2">
    <source>
        <dbReference type="ARBA" id="ARBA00018706"/>
    </source>
</evidence>
<dbReference type="Gene3D" id="2.60.120.1030">
    <property type="entry name" value="Clp1, DNA binding domain"/>
    <property type="match status" value="1"/>
</dbReference>
<gene>
    <name evidence="8" type="primary">CLP1</name>
    <name evidence="12" type="ORF">LAME_0H02168G</name>
</gene>
<comment type="similarity">
    <text evidence="8">Belongs to the Clp1 family. Clp1 subfamily.</text>
</comment>
<dbReference type="GO" id="GO:0031124">
    <property type="term" value="P:mRNA 3'-end processing"/>
    <property type="evidence" value="ECO:0007669"/>
    <property type="project" value="UniProtKB-UniRule"/>
</dbReference>
<evidence type="ECO:0000259" key="10">
    <source>
        <dbReference type="Pfam" id="PF16573"/>
    </source>
</evidence>
<evidence type="ECO:0000256" key="7">
    <source>
        <dbReference type="ARBA" id="ARBA00023242"/>
    </source>
</evidence>
<evidence type="ECO:0000256" key="8">
    <source>
        <dbReference type="HAMAP-Rule" id="MF_03035"/>
    </source>
</evidence>
<dbReference type="Gene3D" id="2.40.30.330">
    <property type="entry name" value="Pre-mRNA cleavage complex subunit Clp1, C-terminal domain"/>
    <property type="match status" value="1"/>
</dbReference>
<evidence type="ECO:0000259" key="9">
    <source>
        <dbReference type="Pfam" id="PF06807"/>
    </source>
</evidence>
<dbReference type="HAMAP" id="MF_03035">
    <property type="entry name" value="Clp1"/>
    <property type="match status" value="1"/>
</dbReference>
<evidence type="ECO:0000256" key="5">
    <source>
        <dbReference type="ARBA" id="ARBA00022741"/>
    </source>
</evidence>
<dbReference type="OrthoDB" id="258143at2759"/>
<dbReference type="InterPro" id="IPR045116">
    <property type="entry name" value="Clp1/Grc3"/>
</dbReference>
<keyword evidence="13" id="KW-1185">Reference proteome</keyword>
<dbReference type="PANTHER" id="PTHR12755">
    <property type="entry name" value="CLEAVAGE/POLYADENYLATION FACTOR IA SUBUNIT CLP1P"/>
    <property type="match status" value="1"/>
</dbReference>
<dbReference type="GO" id="GO:0005524">
    <property type="term" value="F:ATP binding"/>
    <property type="evidence" value="ECO:0007669"/>
    <property type="project" value="UniProtKB-UniRule"/>
</dbReference>
<sequence length="465" mass="50073">MASLPGLTDPLEPLNVAPDAHQQHCVALDAGAEWRVRIPQDSQLTLTIKQGIAEIFGTELALAMPYTFQGTSMAVRAVEDVALDWSATSPGDVEHRIVSEADTNASHLYNLHFALDKLRAAANAGSSSSSMSTSTDPRVLLVGERAAGKTSVAKTLCSYALKTRAQGPVAVNLDPQQCVYAPPGCVSATPISDLIDVQNNGWGHSTTSGATALHAKQPLVKNFGLERIGNNRPLYLAQVRQLAVSLDARLARDAGLRRAGVVVDTPALAELLIEDEKRDFSLVRELVALFHINAVVVCGSDDSLAVELHRELPVETLTIVRLPTSSGVVLTEDVQLRALQRNAIRDYFYGDATTVLSPYAVSVDFDAITVWEPESTVSGTLEAGREPQARLTPVEINASNLQHALVAVTYAGRRASREEVLESSILGFALILEVNDTRRKLRVLLPVPGRLPDTALILTASRYLE</sequence>
<evidence type="ECO:0000256" key="1">
    <source>
        <dbReference type="ARBA" id="ARBA00004123"/>
    </source>
</evidence>
<dbReference type="GO" id="GO:0005849">
    <property type="term" value="C:mRNA cleavage factor complex"/>
    <property type="evidence" value="ECO:0007669"/>
    <property type="project" value="UniProtKB-UniRule"/>
</dbReference>
<keyword evidence="7 8" id="KW-0539">Nucleus</keyword>
<proteinExistence type="inferred from homology"/>
<organism evidence="12 13">
    <name type="scientific">Lachancea meyersii CBS 8951</name>
    <dbReference type="NCBI Taxonomy" id="1266667"/>
    <lineage>
        <taxon>Eukaryota</taxon>
        <taxon>Fungi</taxon>
        <taxon>Dikarya</taxon>
        <taxon>Ascomycota</taxon>
        <taxon>Saccharomycotina</taxon>
        <taxon>Saccharomycetes</taxon>
        <taxon>Saccharomycetales</taxon>
        <taxon>Saccharomycetaceae</taxon>
        <taxon>Lachancea</taxon>
    </lineage>
</organism>